<comment type="caution">
    <text evidence="1">The sequence shown here is derived from an EMBL/GenBank/DDBJ whole genome shotgun (WGS) entry which is preliminary data.</text>
</comment>
<gene>
    <name evidence="1" type="ORF">SteCoe_384</name>
</gene>
<organism evidence="1 2">
    <name type="scientific">Stentor coeruleus</name>
    <dbReference type="NCBI Taxonomy" id="5963"/>
    <lineage>
        <taxon>Eukaryota</taxon>
        <taxon>Sar</taxon>
        <taxon>Alveolata</taxon>
        <taxon>Ciliophora</taxon>
        <taxon>Postciliodesmatophora</taxon>
        <taxon>Heterotrichea</taxon>
        <taxon>Heterotrichida</taxon>
        <taxon>Stentoridae</taxon>
        <taxon>Stentor</taxon>
    </lineage>
</organism>
<sequence>MSNPIFSTSRICQGNHICELNKNVAFKPDFIIPDCTKFPQLLDFNDASYFKVFGFALLELIYRFHNTKYQIQLPNSETFLDSLANSPLKTNASVYLNDLIPKIQTILNVNQEIINLRLYLSNNPNYSDVISDFTQALVQFLNGTIFDHRQPSPNNDTIYKHTELICEKLQIYVWIYPENKIYIPEVREVRPIIYLVNQNSDWRILIHKSNFLTSNIEYCSQELDGLVFQPNASIPESFNTEIENYDKDIIQFCSRFNNSNAIDPEKLEGLKKYISFRPHLLNNGNVYSIVNSKLAR</sequence>
<proteinExistence type="predicted"/>
<evidence type="ECO:0000313" key="2">
    <source>
        <dbReference type="Proteomes" id="UP000187209"/>
    </source>
</evidence>
<keyword evidence="2" id="KW-1185">Reference proteome</keyword>
<name>A0A1R2D421_9CILI</name>
<dbReference type="Proteomes" id="UP000187209">
    <property type="component" value="Unassembled WGS sequence"/>
</dbReference>
<dbReference type="AlphaFoldDB" id="A0A1R2D421"/>
<dbReference type="EMBL" id="MPUH01000004">
    <property type="protein sequence ID" value="OMJ96009.1"/>
    <property type="molecule type" value="Genomic_DNA"/>
</dbReference>
<evidence type="ECO:0000313" key="1">
    <source>
        <dbReference type="EMBL" id="OMJ96009.1"/>
    </source>
</evidence>
<accession>A0A1R2D421</accession>
<reference evidence="1 2" key="1">
    <citation type="submission" date="2016-11" db="EMBL/GenBank/DDBJ databases">
        <title>The macronuclear genome of Stentor coeruleus: a giant cell with tiny introns.</title>
        <authorList>
            <person name="Slabodnick M."/>
            <person name="Ruby J.G."/>
            <person name="Reiff S.B."/>
            <person name="Swart E.C."/>
            <person name="Gosai S."/>
            <person name="Prabakaran S."/>
            <person name="Witkowska E."/>
            <person name="Larue G.E."/>
            <person name="Fisher S."/>
            <person name="Freeman R.M."/>
            <person name="Gunawardena J."/>
            <person name="Chu W."/>
            <person name="Stover N.A."/>
            <person name="Gregory B.D."/>
            <person name="Nowacki M."/>
            <person name="Derisi J."/>
            <person name="Roy S.W."/>
            <person name="Marshall W.F."/>
            <person name="Sood P."/>
        </authorList>
    </citation>
    <scope>NUCLEOTIDE SEQUENCE [LARGE SCALE GENOMIC DNA]</scope>
    <source>
        <strain evidence="1">WM001</strain>
    </source>
</reference>
<protein>
    <submittedName>
        <fullName evidence="1">Uncharacterized protein</fullName>
    </submittedName>
</protein>